<evidence type="ECO:0000256" key="10">
    <source>
        <dbReference type="RuleBase" id="RU363032"/>
    </source>
</evidence>
<dbReference type="GO" id="GO:0015833">
    <property type="term" value="P:peptide transport"/>
    <property type="evidence" value="ECO:0007669"/>
    <property type="project" value="UniProtKB-KW"/>
</dbReference>
<comment type="caution">
    <text evidence="12">The sequence shown here is derived from an EMBL/GenBank/DDBJ whole genome shotgun (WGS) entry which is preliminary data.</text>
</comment>
<keyword evidence="3" id="KW-1003">Cell membrane</keyword>
<dbReference type="Gene3D" id="1.10.3720.10">
    <property type="entry name" value="MetI-like"/>
    <property type="match status" value="1"/>
</dbReference>
<feature type="transmembrane region" description="Helical" evidence="10">
    <location>
        <begin position="7"/>
        <end position="27"/>
    </location>
</feature>
<dbReference type="Pfam" id="PF00528">
    <property type="entry name" value="BPD_transp_1"/>
    <property type="match status" value="1"/>
</dbReference>
<reference evidence="12" key="2">
    <citation type="submission" date="2021-04" db="EMBL/GenBank/DDBJ databases">
        <authorList>
            <person name="Gilroy R."/>
        </authorList>
    </citation>
    <scope>NUCLEOTIDE SEQUENCE</scope>
    <source>
        <strain evidence="12">ChiBcec15-3976</strain>
    </source>
</reference>
<feature type="transmembrane region" description="Helical" evidence="10">
    <location>
        <begin position="238"/>
        <end position="259"/>
    </location>
</feature>
<dbReference type="Pfam" id="PF12911">
    <property type="entry name" value="OppC_N"/>
    <property type="match status" value="1"/>
</dbReference>
<dbReference type="GO" id="GO:0005886">
    <property type="term" value="C:plasma membrane"/>
    <property type="evidence" value="ECO:0007669"/>
    <property type="project" value="UniProtKB-SubCell"/>
</dbReference>
<organism evidence="12 13">
    <name type="scientific">Candidatus Mediterraneibacter quadrami</name>
    <dbReference type="NCBI Taxonomy" id="2838684"/>
    <lineage>
        <taxon>Bacteria</taxon>
        <taxon>Bacillati</taxon>
        <taxon>Bacillota</taxon>
        <taxon>Clostridia</taxon>
        <taxon>Lachnospirales</taxon>
        <taxon>Lachnospiraceae</taxon>
        <taxon>Mediterraneibacter</taxon>
    </lineage>
</organism>
<proteinExistence type="inferred from homology"/>
<keyword evidence="8 10" id="KW-0472">Membrane</keyword>
<evidence type="ECO:0000256" key="3">
    <source>
        <dbReference type="ARBA" id="ARBA00022475"/>
    </source>
</evidence>
<dbReference type="InterPro" id="IPR035906">
    <property type="entry name" value="MetI-like_sf"/>
</dbReference>
<sequence length="276" mass="29650">MGGSRMAAAGCIVLAVWILLAVTVPLVSPWSYSAQDAQIRNQGVSLLHWFGTDRFGRDLFTRVWYGAGISLTVGIASALINGAIGVLYGAVSGFAGRHTDLILMRIADIISAIPSMLYVILLTLVMGAGIGSMILGLCVAGWIGMARMVRGEILKLKEMEYAYAARMEGIRPLRILARHLLPNAAGTITVNLIFLVPQAIFTEAFLSFLGVGIEAPAASLGTIIQEARSQMMLYPYQMVFPLLVLCVMLLALNMAGTAAEQRAGGRMGTMRGREDR</sequence>
<dbReference type="SUPFAM" id="SSF161098">
    <property type="entry name" value="MetI-like"/>
    <property type="match status" value="1"/>
</dbReference>
<keyword evidence="5" id="KW-0571">Peptide transport</keyword>
<feature type="transmembrane region" description="Helical" evidence="10">
    <location>
        <begin position="102"/>
        <end position="124"/>
    </location>
</feature>
<feature type="transmembrane region" description="Helical" evidence="10">
    <location>
        <begin position="63"/>
        <end position="90"/>
    </location>
</feature>
<dbReference type="CDD" id="cd06261">
    <property type="entry name" value="TM_PBP2"/>
    <property type="match status" value="1"/>
</dbReference>
<dbReference type="InterPro" id="IPR025966">
    <property type="entry name" value="OppC_N"/>
</dbReference>
<evidence type="ECO:0000313" key="13">
    <source>
        <dbReference type="Proteomes" id="UP000823909"/>
    </source>
</evidence>
<dbReference type="AlphaFoldDB" id="A0A9D2RGG5"/>
<gene>
    <name evidence="12" type="ORF">H9910_09140</name>
</gene>
<comment type="similarity">
    <text evidence="9">Belongs to the binding-protein-dependent transport system permease family. OppBC subfamily.</text>
</comment>
<evidence type="ECO:0000256" key="5">
    <source>
        <dbReference type="ARBA" id="ARBA00022856"/>
    </source>
</evidence>
<dbReference type="PROSITE" id="PS50928">
    <property type="entry name" value="ABC_TM1"/>
    <property type="match status" value="1"/>
</dbReference>
<dbReference type="InterPro" id="IPR000515">
    <property type="entry name" value="MetI-like"/>
</dbReference>
<name>A0A9D2RGG5_9FIRM</name>
<dbReference type="PANTHER" id="PTHR43386">
    <property type="entry name" value="OLIGOPEPTIDE TRANSPORT SYSTEM PERMEASE PROTEIN APPC"/>
    <property type="match status" value="1"/>
</dbReference>
<comment type="subcellular location">
    <subcellularLocation>
        <location evidence="1 10">Cell membrane</location>
        <topology evidence="1 10">Multi-pass membrane protein</topology>
    </subcellularLocation>
</comment>
<evidence type="ECO:0000256" key="1">
    <source>
        <dbReference type="ARBA" id="ARBA00004651"/>
    </source>
</evidence>
<feature type="domain" description="ABC transmembrane type-1" evidence="11">
    <location>
        <begin position="67"/>
        <end position="251"/>
    </location>
</feature>
<dbReference type="InterPro" id="IPR050366">
    <property type="entry name" value="BP-dependent_transpt_permease"/>
</dbReference>
<evidence type="ECO:0000256" key="9">
    <source>
        <dbReference type="ARBA" id="ARBA00024202"/>
    </source>
</evidence>
<accession>A0A9D2RGG5</accession>
<dbReference type="PANTHER" id="PTHR43386:SF24">
    <property type="entry name" value="OLIGOPEPTIDE TRANSPORT SYSTEM PERMEASE PROTEIN AMID"/>
    <property type="match status" value="1"/>
</dbReference>
<keyword evidence="6" id="KW-0653">Protein transport</keyword>
<evidence type="ECO:0000256" key="7">
    <source>
        <dbReference type="ARBA" id="ARBA00022989"/>
    </source>
</evidence>
<dbReference type="GO" id="GO:0055085">
    <property type="term" value="P:transmembrane transport"/>
    <property type="evidence" value="ECO:0007669"/>
    <property type="project" value="InterPro"/>
</dbReference>
<evidence type="ECO:0000259" key="11">
    <source>
        <dbReference type="PROSITE" id="PS50928"/>
    </source>
</evidence>
<evidence type="ECO:0000256" key="8">
    <source>
        <dbReference type="ARBA" id="ARBA00023136"/>
    </source>
</evidence>
<dbReference type="EMBL" id="DWUU01000054">
    <property type="protein sequence ID" value="HJD43152.1"/>
    <property type="molecule type" value="Genomic_DNA"/>
</dbReference>
<dbReference type="Proteomes" id="UP000823909">
    <property type="component" value="Unassembled WGS sequence"/>
</dbReference>
<reference evidence="12" key="1">
    <citation type="journal article" date="2021" name="PeerJ">
        <title>Extensive microbial diversity within the chicken gut microbiome revealed by metagenomics and culture.</title>
        <authorList>
            <person name="Gilroy R."/>
            <person name="Ravi A."/>
            <person name="Getino M."/>
            <person name="Pursley I."/>
            <person name="Horton D.L."/>
            <person name="Alikhan N.F."/>
            <person name="Baker D."/>
            <person name="Gharbi K."/>
            <person name="Hall N."/>
            <person name="Watson M."/>
            <person name="Adriaenssens E.M."/>
            <person name="Foster-Nyarko E."/>
            <person name="Jarju S."/>
            <person name="Secka A."/>
            <person name="Antonio M."/>
            <person name="Oren A."/>
            <person name="Chaudhuri R.R."/>
            <person name="La Ragione R."/>
            <person name="Hildebrand F."/>
            <person name="Pallen M.J."/>
        </authorList>
    </citation>
    <scope>NUCLEOTIDE SEQUENCE</scope>
    <source>
        <strain evidence="12">ChiBcec15-3976</strain>
    </source>
</reference>
<protein>
    <submittedName>
        <fullName evidence="12">ABC transporter permease</fullName>
    </submittedName>
</protein>
<evidence type="ECO:0000256" key="4">
    <source>
        <dbReference type="ARBA" id="ARBA00022692"/>
    </source>
</evidence>
<keyword evidence="7 10" id="KW-1133">Transmembrane helix</keyword>
<feature type="transmembrane region" description="Helical" evidence="10">
    <location>
        <begin position="180"/>
        <end position="201"/>
    </location>
</feature>
<dbReference type="GO" id="GO:0015031">
    <property type="term" value="P:protein transport"/>
    <property type="evidence" value="ECO:0007669"/>
    <property type="project" value="UniProtKB-KW"/>
</dbReference>
<evidence type="ECO:0000313" key="12">
    <source>
        <dbReference type="EMBL" id="HJD43152.1"/>
    </source>
</evidence>
<keyword evidence="4 10" id="KW-0812">Transmembrane</keyword>
<keyword evidence="2 10" id="KW-0813">Transport</keyword>
<evidence type="ECO:0000256" key="6">
    <source>
        <dbReference type="ARBA" id="ARBA00022927"/>
    </source>
</evidence>
<evidence type="ECO:0000256" key="2">
    <source>
        <dbReference type="ARBA" id="ARBA00022448"/>
    </source>
</evidence>
<feature type="transmembrane region" description="Helical" evidence="10">
    <location>
        <begin position="130"/>
        <end position="149"/>
    </location>
</feature>